<evidence type="ECO:0000259" key="3">
    <source>
        <dbReference type="Pfam" id="PF25200"/>
    </source>
</evidence>
<feature type="compositionally biased region" description="Polar residues" evidence="1">
    <location>
        <begin position="134"/>
        <end position="150"/>
    </location>
</feature>
<organism evidence="4 5">
    <name type="scientific">Muribaculum intestinale</name>
    <dbReference type="NCBI Taxonomy" id="1796646"/>
    <lineage>
        <taxon>Bacteria</taxon>
        <taxon>Pseudomonadati</taxon>
        <taxon>Bacteroidota</taxon>
        <taxon>Bacteroidia</taxon>
        <taxon>Bacteroidales</taxon>
        <taxon>Muribaculaceae</taxon>
        <taxon>Muribaculum</taxon>
    </lineage>
</organism>
<evidence type="ECO:0000259" key="2">
    <source>
        <dbReference type="Pfam" id="PF14297"/>
    </source>
</evidence>
<dbReference type="PANTHER" id="PTHR39196">
    <property type="entry name" value="PRIMOSOME, DNAD SUBUNIT"/>
    <property type="match status" value="1"/>
</dbReference>
<dbReference type="PANTHER" id="PTHR39196:SF1">
    <property type="entry name" value="PRIMOSOME, DNAD SUBUNIT"/>
    <property type="match status" value="1"/>
</dbReference>
<feature type="domain" description="DUF7833" evidence="3">
    <location>
        <begin position="202"/>
        <end position="257"/>
    </location>
</feature>
<dbReference type="EMBL" id="SRYD01000025">
    <property type="protein sequence ID" value="TGY74112.1"/>
    <property type="molecule type" value="Genomic_DNA"/>
</dbReference>
<feature type="region of interest" description="Disordered" evidence="1">
    <location>
        <begin position="262"/>
        <end position="294"/>
    </location>
</feature>
<evidence type="ECO:0000313" key="5">
    <source>
        <dbReference type="Proteomes" id="UP000306630"/>
    </source>
</evidence>
<evidence type="ECO:0000313" key="4">
    <source>
        <dbReference type="EMBL" id="TGY74112.1"/>
    </source>
</evidence>
<dbReference type="InterPro" id="IPR025400">
    <property type="entry name" value="Lin1244/Lin1753-like_N"/>
</dbReference>
<sequence>MARTIKRGLDYFPFDVDFFQDIRIRKLIKYQGGKAVTVYALLLCTIYKNGYYAEWDNELPFIISEQSGYTEAYIQEVIDCCLNIGLLSKVLFESDKVLTSKGIQERYRRICSSSRRNSVIAEYNLIPAEEKTENSQSPQKSTEKSPQQQKPKVAKPSPTLCSAKKPKPKPIQPPTVEQSVPATPVPPAPTVQKYSLSIDDEVAEMKKSAQWKESVCIRYQLSNEQVDEYLADFALKCDKQHTSMQDARSHFCYWLQKKKKDESQPSARGGHSPQTNPPANDEYQFKGGFGGVDI</sequence>
<dbReference type="Pfam" id="PF14297">
    <property type="entry name" value="Lin1244_N"/>
    <property type="match status" value="1"/>
</dbReference>
<reference evidence="4 5" key="1">
    <citation type="submission" date="2019-04" db="EMBL/GenBank/DDBJ databases">
        <title>Microbes associate with the intestines of laboratory mice.</title>
        <authorList>
            <person name="Navarre W."/>
            <person name="Wong E."/>
            <person name="Huang K."/>
            <person name="Tropini C."/>
            <person name="Ng K."/>
            <person name="Yu B."/>
        </authorList>
    </citation>
    <scope>NUCLEOTIDE SEQUENCE [LARGE SCALE GENOMIC DNA]</scope>
    <source>
        <strain evidence="4 5">NM06_A21</strain>
    </source>
</reference>
<protein>
    <submittedName>
        <fullName evidence="4">DUF4373 domain-containing protein</fullName>
    </submittedName>
</protein>
<evidence type="ECO:0000256" key="1">
    <source>
        <dbReference type="SAM" id="MobiDB-lite"/>
    </source>
</evidence>
<accession>A0A4S2FXT2</accession>
<dbReference type="Pfam" id="PF25200">
    <property type="entry name" value="DUF7833"/>
    <property type="match status" value="1"/>
</dbReference>
<dbReference type="RefSeq" id="WP_135993232.1">
    <property type="nucleotide sequence ID" value="NZ_SRYD01000025.1"/>
</dbReference>
<dbReference type="InterPro" id="IPR057155">
    <property type="entry name" value="DUF7833"/>
</dbReference>
<dbReference type="AlphaFoldDB" id="A0A4S2FXT2"/>
<name>A0A4S2FXT2_9BACT</name>
<gene>
    <name evidence="4" type="ORF">E5333_07505</name>
</gene>
<proteinExistence type="predicted"/>
<comment type="caution">
    <text evidence="4">The sequence shown here is derived from an EMBL/GenBank/DDBJ whole genome shotgun (WGS) entry which is preliminary data.</text>
</comment>
<dbReference type="Proteomes" id="UP000306630">
    <property type="component" value="Unassembled WGS sequence"/>
</dbReference>
<feature type="domain" description="Lin1244/Lin1753-like N-terminal" evidence="2">
    <location>
        <begin position="11"/>
        <end position="103"/>
    </location>
</feature>
<feature type="region of interest" description="Disordered" evidence="1">
    <location>
        <begin position="130"/>
        <end position="188"/>
    </location>
</feature>